<name>A0A3N0XVP4_ANAGA</name>
<sequence>MGIFLVPVPTKGNRQRLTVEDRLWACRQHGRPLEKYVEEFAELSYKECEIFSNARKTSVRSAKISSPVESVEDNSMASVTDVLTELKSLRSEFSSKLDGINNQLGELTNSISVNENNLGEIKRDVTANEKRIEEAEARIAATEDALDKSERDLAKETRRLAYLEEKTEDLENRGRRKNIWLFGLKEGAEGKRPLLDFITDMLPQWLGIESDRVFILERAHRTLASAIPNQNRAVLLCFLNYQDKEFVLRSTRQRDITHDGSKLAFVQDFSAETIRRRREFNTVKKLFVDMGTFRGFHLQPCKLRVLHNGKIQMFSSPQEAEEFHRKTTAK</sequence>
<reference evidence="2 3" key="1">
    <citation type="submission" date="2018-10" db="EMBL/GenBank/DDBJ databases">
        <title>Genome assembly for a Yunnan-Guizhou Plateau 3E fish, Anabarilius grahami (Regan), and its evolutionary and genetic applications.</title>
        <authorList>
            <person name="Jiang W."/>
        </authorList>
    </citation>
    <scope>NUCLEOTIDE SEQUENCE [LARGE SCALE GENOMIC DNA]</scope>
    <source>
        <strain evidence="2">AG-KIZ</strain>
        <tissue evidence="2">Muscle</tissue>
    </source>
</reference>
<dbReference type="InterPro" id="IPR004244">
    <property type="entry name" value="Transposase_22"/>
</dbReference>
<gene>
    <name evidence="2" type="ORF">DPX16_1219</name>
</gene>
<dbReference type="InterPro" id="IPR042566">
    <property type="entry name" value="L1_C"/>
</dbReference>
<dbReference type="Proteomes" id="UP000281406">
    <property type="component" value="Unassembled WGS sequence"/>
</dbReference>
<dbReference type="Gene3D" id="3.30.250.20">
    <property type="entry name" value="L1 transposable element, C-terminal domain"/>
    <property type="match status" value="1"/>
</dbReference>
<evidence type="ECO:0000313" key="3">
    <source>
        <dbReference type="Proteomes" id="UP000281406"/>
    </source>
</evidence>
<protein>
    <submittedName>
        <fullName evidence="2">LINE-1 type transposase domain-containing protein 1</fullName>
    </submittedName>
</protein>
<organism evidence="2 3">
    <name type="scientific">Anabarilius grahami</name>
    <name type="common">Kanglang fish</name>
    <name type="synonym">Barilius grahami</name>
    <dbReference type="NCBI Taxonomy" id="495550"/>
    <lineage>
        <taxon>Eukaryota</taxon>
        <taxon>Metazoa</taxon>
        <taxon>Chordata</taxon>
        <taxon>Craniata</taxon>
        <taxon>Vertebrata</taxon>
        <taxon>Euteleostomi</taxon>
        <taxon>Actinopterygii</taxon>
        <taxon>Neopterygii</taxon>
        <taxon>Teleostei</taxon>
        <taxon>Ostariophysi</taxon>
        <taxon>Cypriniformes</taxon>
        <taxon>Xenocyprididae</taxon>
        <taxon>Xenocypridinae</taxon>
        <taxon>Xenocypridinae incertae sedis</taxon>
        <taxon>Anabarilius</taxon>
    </lineage>
</organism>
<dbReference type="OrthoDB" id="8959002at2759"/>
<comment type="caution">
    <text evidence="2">The sequence shown here is derived from an EMBL/GenBank/DDBJ whole genome shotgun (WGS) entry which is preliminary data.</text>
</comment>
<evidence type="ECO:0000313" key="2">
    <source>
        <dbReference type="EMBL" id="ROJ73035.1"/>
    </source>
</evidence>
<dbReference type="Gene3D" id="1.10.287.1490">
    <property type="match status" value="1"/>
</dbReference>
<proteinExistence type="predicted"/>
<evidence type="ECO:0000256" key="1">
    <source>
        <dbReference type="SAM" id="Coils"/>
    </source>
</evidence>
<keyword evidence="1" id="KW-0175">Coiled coil</keyword>
<accession>A0A3N0XVP4</accession>
<dbReference type="EMBL" id="RJVU01059542">
    <property type="protein sequence ID" value="ROJ73035.1"/>
    <property type="molecule type" value="Genomic_DNA"/>
</dbReference>
<keyword evidence="3" id="KW-1185">Reference proteome</keyword>
<dbReference type="PANTHER" id="PTHR11505">
    <property type="entry name" value="L1 TRANSPOSABLE ELEMENT-RELATED"/>
    <property type="match status" value="1"/>
</dbReference>
<dbReference type="SUPFAM" id="SSF57997">
    <property type="entry name" value="Tropomyosin"/>
    <property type="match status" value="1"/>
</dbReference>
<feature type="coiled-coil region" evidence="1">
    <location>
        <begin position="118"/>
        <end position="173"/>
    </location>
</feature>
<dbReference type="AlphaFoldDB" id="A0A3N0XVP4"/>